<comment type="function">
    <text evidence="10">ATP-dependent serine protease that mediates the selective degradation of mutant and abnormal proteins as well as certain short-lived regulatory proteins. Required for cellular homeostasis and for survival from DNA damage and developmental changes induced by stress. Degrades polypeptides processively to yield small peptide fragments that are 5 to 10 amino acids long. Binds to DNA in a double-stranded, site-specific manner.</text>
</comment>
<comment type="induction">
    <text evidence="10">By heat shock.</text>
</comment>
<dbReference type="EMBL" id="QEHR01000003">
    <property type="protein sequence ID" value="PVW15670.1"/>
    <property type="molecule type" value="Genomic_DNA"/>
</dbReference>
<evidence type="ECO:0000256" key="15">
    <source>
        <dbReference type="RuleBase" id="RU000591"/>
    </source>
</evidence>
<dbReference type="InterPro" id="IPR027065">
    <property type="entry name" value="Lon_Prtase"/>
</dbReference>
<dbReference type="PROSITE" id="PS51787">
    <property type="entry name" value="LON_N"/>
    <property type="match status" value="1"/>
</dbReference>
<dbReference type="OrthoDB" id="9803599at2"/>
<dbReference type="SUPFAM" id="SSF88697">
    <property type="entry name" value="PUA domain-like"/>
    <property type="match status" value="1"/>
</dbReference>
<evidence type="ECO:0000256" key="6">
    <source>
        <dbReference type="ARBA" id="ARBA00022825"/>
    </source>
</evidence>
<dbReference type="InterPro" id="IPR015947">
    <property type="entry name" value="PUA-like_sf"/>
</dbReference>
<comment type="caution">
    <text evidence="18">The sequence shown here is derived from an EMBL/GenBank/DDBJ whole genome shotgun (WGS) entry which is preliminary data.</text>
</comment>
<dbReference type="InterPro" id="IPR020568">
    <property type="entry name" value="Ribosomal_Su5_D2-typ_SF"/>
</dbReference>
<dbReference type="AlphaFoldDB" id="A0A2U0I3V5"/>
<dbReference type="Gene3D" id="3.40.50.300">
    <property type="entry name" value="P-loop containing nucleotide triphosphate hydrolases"/>
    <property type="match status" value="1"/>
</dbReference>
<evidence type="ECO:0000256" key="9">
    <source>
        <dbReference type="ARBA" id="ARBA00050665"/>
    </source>
</evidence>
<proteinExistence type="evidence at transcript level"/>
<dbReference type="InterPro" id="IPR003593">
    <property type="entry name" value="AAA+_ATPase"/>
</dbReference>
<dbReference type="InterPro" id="IPR008269">
    <property type="entry name" value="Lon_proteolytic"/>
</dbReference>
<dbReference type="InterPro" id="IPR003959">
    <property type="entry name" value="ATPase_AAA_core"/>
</dbReference>
<keyword evidence="5 10" id="KW-0378">Hydrolase</keyword>
<dbReference type="GO" id="GO:0005737">
    <property type="term" value="C:cytoplasm"/>
    <property type="evidence" value="ECO:0007669"/>
    <property type="project" value="UniProtKB-SubCell"/>
</dbReference>
<feature type="binding site" evidence="10 13">
    <location>
        <begin position="390"/>
        <end position="397"/>
    </location>
    <ligand>
        <name>ATP</name>
        <dbReference type="ChEBI" id="CHEBI:30616"/>
    </ligand>
</feature>
<dbReference type="GO" id="GO:0004252">
    <property type="term" value="F:serine-type endopeptidase activity"/>
    <property type="evidence" value="ECO:0007669"/>
    <property type="project" value="UniProtKB-UniRule"/>
</dbReference>
<dbReference type="InterPro" id="IPR027417">
    <property type="entry name" value="P-loop_NTPase"/>
</dbReference>
<dbReference type="Gene3D" id="2.30.130.40">
    <property type="entry name" value="LON domain-like"/>
    <property type="match status" value="1"/>
</dbReference>
<dbReference type="HAMAP" id="MF_01973">
    <property type="entry name" value="lon_bact"/>
    <property type="match status" value="1"/>
</dbReference>
<dbReference type="SUPFAM" id="SSF54211">
    <property type="entry name" value="Ribosomal protein S5 domain 2-like"/>
    <property type="match status" value="1"/>
</dbReference>
<dbReference type="NCBIfam" id="TIGR00763">
    <property type="entry name" value="lon"/>
    <property type="match status" value="1"/>
</dbReference>
<keyword evidence="6 10" id="KW-0720">Serine protease</keyword>
<dbReference type="InterPro" id="IPR014721">
    <property type="entry name" value="Ribsml_uS5_D2-typ_fold_subgr"/>
</dbReference>
<dbReference type="GO" id="GO:0004176">
    <property type="term" value="F:ATP-dependent peptidase activity"/>
    <property type="evidence" value="ECO:0007669"/>
    <property type="project" value="UniProtKB-UniRule"/>
</dbReference>
<dbReference type="Pfam" id="PF00004">
    <property type="entry name" value="AAA"/>
    <property type="match status" value="1"/>
</dbReference>
<feature type="domain" description="Lon proteolytic" evidence="16">
    <location>
        <begin position="626"/>
        <end position="807"/>
    </location>
</feature>
<keyword evidence="7 10" id="KW-0067">ATP-binding</keyword>
<evidence type="ECO:0000256" key="8">
    <source>
        <dbReference type="ARBA" id="ARBA00023016"/>
    </source>
</evidence>
<dbReference type="GO" id="GO:0034605">
    <property type="term" value="P:cellular response to heat"/>
    <property type="evidence" value="ECO:0007669"/>
    <property type="project" value="UniProtKB-UniRule"/>
</dbReference>
<evidence type="ECO:0000256" key="13">
    <source>
        <dbReference type="PIRSR" id="PIRSR001174-2"/>
    </source>
</evidence>
<dbReference type="CDD" id="cd19500">
    <property type="entry name" value="RecA-like_Lon"/>
    <property type="match status" value="1"/>
</dbReference>
<gene>
    <name evidence="10 18" type="primary">lon</name>
    <name evidence="18" type="ORF">DDV96_05200</name>
</gene>
<feature type="active site" evidence="10 12">
    <location>
        <position position="756"/>
    </location>
</feature>
<dbReference type="GO" id="GO:0006515">
    <property type="term" value="P:protein quality control for misfolded or incompletely synthesized proteins"/>
    <property type="evidence" value="ECO:0007669"/>
    <property type="project" value="UniProtKB-UniRule"/>
</dbReference>
<keyword evidence="4 10" id="KW-0547">Nucleotide-binding</keyword>
<dbReference type="GO" id="GO:0043565">
    <property type="term" value="F:sequence-specific DNA binding"/>
    <property type="evidence" value="ECO:0007669"/>
    <property type="project" value="UniProtKB-UniRule"/>
</dbReference>
<name>A0A2U0I3V5_9FLAO</name>
<dbReference type="PROSITE" id="PS51786">
    <property type="entry name" value="LON_PROTEOLYTIC"/>
    <property type="match status" value="1"/>
</dbReference>
<evidence type="ECO:0000256" key="7">
    <source>
        <dbReference type="ARBA" id="ARBA00022840"/>
    </source>
</evidence>
<sequence length="816" mass="91623">MAHSKVKTLDSLSLQELEQDAELIPLMTAEDEDAMNREELPEILPILPLRNTVLFPGVVVPITAGRDKSIKLINETNKGSKTIGVVSQKDEEVEDPGLNEINTIGTVAKILRVLKMPDGNTTVIIQGKKRFETTEVITTEPYLTATIREVSEAKPADENEEFSAIIDSIKEIALEIIKGSPNIPSEAAFAIKNIESNSFLINFVSSNLNISVKEKQSLLEINDLKERALQTLKHMNVELQKLSLRNDIQSKVQSDINQQQREYFLQQQMKTIQEELGGNSNEAEIQEMRKKAEEKKWGDEVQEHFEKEINKLQRMNPQVAEYSIQTNYLDLLLELPWNEFSTDKFDLKRARKILDRDHYGLDDVKKRIIEYLAVLKLRNDMKSPILCLYGPPGVGKTSLGKSIAEALGREYVRMSLGGLRDEAEIRGHRKTYIGAMPGRIVKNIKKAGTSNPVFVLDEIDKLSVGSQGDPSSAMLEVLDPEQNNAFYDNFLELGYDLSKVMFIATSNSLSTIQPALRDRMEIINVTGYTVEEKVEIAKRHLLPKQLEEHGLTKNDLKIDKKQLEKIVEGYTRESGVRGLEKQIAKMVRYAAMKIAMEEEYEKKVTHDTVIEALGSPKLERNKYENNDVAGVVTGLAWTKVGGDILFIESTLSKGKGQLNMTGNLGKVMKESATIALEYIKSNAEELGISPDIFEKYNVHVHVPEGATPKDGPSAGITMLTSLVSLFTQRKVKKSIAMTGEITLRGKVLPVGGIKEKILAAKRAHIKEILLCEDNKRDIDEIKPEYLKGLKFHYVKDMSDVLNLALTKQKVKNAKKL</sequence>
<dbReference type="SUPFAM" id="SSF52540">
    <property type="entry name" value="P-loop containing nucleoside triphosphate hydrolases"/>
    <property type="match status" value="1"/>
</dbReference>
<reference evidence="18 19" key="1">
    <citation type="submission" date="2018-04" db="EMBL/GenBank/DDBJ databases">
        <title>Marixanthomonas spongiae HN-E44 sp. nov., isolated from a marine sponge.</title>
        <authorList>
            <person name="Luo L."/>
            <person name="Zhuang L."/>
        </authorList>
    </citation>
    <scope>NUCLEOTIDE SEQUENCE [LARGE SCALE GENOMIC DNA]</scope>
    <source>
        <strain evidence="18 19">HN-E44</strain>
    </source>
</reference>
<dbReference type="InterPro" id="IPR008268">
    <property type="entry name" value="Peptidase_S16_AS"/>
</dbReference>
<dbReference type="PIRSF" id="PIRSF001174">
    <property type="entry name" value="Lon_proteas"/>
    <property type="match status" value="1"/>
</dbReference>
<evidence type="ECO:0000256" key="4">
    <source>
        <dbReference type="ARBA" id="ARBA00022741"/>
    </source>
</evidence>
<keyword evidence="8 10" id="KW-0346">Stress response</keyword>
<evidence type="ECO:0000259" key="17">
    <source>
        <dbReference type="PROSITE" id="PS51787"/>
    </source>
</evidence>
<dbReference type="PROSITE" id="PS01046">
    <property type="entry name" value="LON_SER"/>
    <property type="match status" value="1"/>
</dbReference>
<organism evidence="18 19">
    <name type="scientific">Marixanthomonas spongiae</name>
    <dbReference type="NCBI Taxonomy" id="2174845"/>
    <lineage>
        <taxon>Bacteria</taxon>
        <taxon>Pseudomonadati</taxon>
        <taxon>Bacteroidota</taxon>
        <taxon>Flavobacteriia</taxon>
        <taxon>Flavobacteriales</taxon>
        <taxon>Flavobacteriaceae</taxon>
        <taxon>Marixanthomonas</taxon>
    </lineage>
</organism>
<dbReference type="FunFam" id="3.40.50.300:FF:000021">
    <property type="entry name" value="Lon protease homolog"/>
    <property type="match status" value="1"/>
</dbReference>
<evidence type="ECO:0000256" key="1">
    <source>
        <dbReference type="ARBA" id="ARBA00004496"/>
    </source>
</evidence>
<evidence type="ECO:0000256" key="2">
    <source>
        <dbReference type="ARBA" id="ARBA00022490"/>
    </source>
</evidence>
<dbReference type="EC" id="3.4.21.53" evidence="10 11"/>
<keyword evidence="19" id="KW-1185">Reference proteome</keyword>
<evidence type="ECO:0000313" key="18">
    <source>
        <dbReference type="EMBL" id="PVW15670.1"/>
    </source>
</evidence>
<dbReference type="Gene3D" id="1.20.5.5270">
    <property type="match status" value="1"/>
</dbReference>
<evidence type="ECO:0000256" key="5">
    <source>
        <dbReference type="ARBA" id="ARBA00022801"/>
    </source>
</evidence>
<dbReference type="Gene3D" id="3.30.230.10">
    <property type="match status" value="1"/>
</dbReference>
<dbReference type="SMART" id="SM00464">
    <property type="entry name" value="LON"/>
    <property type="match status" value="1"/>
</dbReference>
<dbReference type="GO" id="GO:0005524">
    <property type="term" value="F:ATP binding"/>
    <property type="evidence" value="ECO:0007669"/>
    <property type="project" value="UniProtKB-UniRule"/>
</dbReference>
<evidence type="ECO:0000256" key="3">
    <source>
        <dbReference type="ARBA" id="ARBA00022670"/>
    </source>
</evidence>
<evidence type="ECO:0000256" key="14">
    <source>
        <dbReference type="PROSITE-ProRule" id="PRU01122"/>
    </source>
</evidence>
<dbReference type="Pfam" id="PF22667">
    <property type="entry name" value="Lon_lid"/>
    <property type="match status" value="1"/>
</dbReference>
<evidence type="ECO:0000256" key="10">
    <source>
        <dbReference type="HAMAP-Rule" id="MF_01973"/>
    </source>
</evidence>
<dbReference type="PRINTS" id="PR00830">
    <property type="entry name" value="ENDOLAPTASE"/>
</dbReference>
<dbReference type="Gene3D" id="1.20.58.1480">
    <property type="match status" value="1"/>
</dbReference>
<evidence type="ECO:0000256" key="12">
    <source>
        <dbReference type="PIRSR" id="PIRSR001174-1"/>
    </source>
</evidence>
<evidence type="ECO:0000259" key="16">
    <source>
        <dbReference type="PROSITE" id="PS51786"/>
    </source>
</evidence>
<comment type="catalytic activity">
    <reaction evidence="9 10 11 14">
        <text>Hydrolysis of proteins in presence of ATP.</text>
        <dbReference type="EC" id="3.4.21.53"/>
    </reaction>
</comment>
<dbReference type="GO" id="GO:0016887">
    <property type="term" value="F:ATP hydrolysis activity"/>
    <property type="evidence" value="ECO:0007669"/>
    <property type="project" value="UniProtKB-UniRule"/>
</dbReference>
<protein>
    <recommendedName>
        <fullName evidence="10 11">Lon protease</fullName>
        <ecNumber evidence="10 11">3.4.21.53</ecNumber>
    </recommendedName>
    <alternativeName>
        <fullName evidence="10">ATP-dependent protease La</fullName>
    </alternativeName>
</protein>
<dbReference type="SMART" id="SM00382">
    <property type="entry name" value="AAA"/>
    <property type="match status" value="1"/>
</dbReference>
<comment type="subunit">
    <text evidence="10 11">Homohexamer. Organized in a ring with a central cavity.</text>
</comment>
<evidence type="ECO:0000256" key="11">
    <source>
        <dbReference type="PIRNR" id="PIRNR001174"/>
    </source>
</evidence>
<comment type="subcellular location">
    <subcellularLocation>
        <location evidence="1 10 11">Cytoplasm</location>
    </subcellularLocation>
</comment>
<dbReference type="RefSeq" id="WP_116693692.1">
    <property type="nucleotide sequence ID" value="NZ_QEHR01000003.1"/>
</dbReference>
<dbReference type="InterPro" id="IPR046336">
    <property type="entry name" value="Lon_prtase_N_sf"/>
</dbReference>
<dbReference type="Pfam" id="PF05362">
    <property type="entry name" value="Lon_C"/>
    <property type="match status" value="1"/>
</dbReference>
<keyword evidence="2 10" id="KW-0963">Cytoplasm</keyword>
<feature type="active site" evidence="10 12">
    <location>
        <position position="713"/>
    </location>
</feature>
<dbReference type="PANTHER" id="PTHR10046">
    <property type="entry name" value="ATP DEPENDENT LON PROTEASE FAMILY MEMBER"/>
    <property type="match status" value="1"/>
</dbReference>
<dbReference type="Gene3D" id="1.10.8.60">
    <property type="match status" value="1"/>
</dbReference>
<dbReference type="Pfam" id="PF02190">
    <property type="entry name" value="LON_substr_bdg"/>
    <property type="match status" value="1"/>
</dbReference>
<accession>A0A2U0I3V5</accession>
<dbReference type="InterPro" id="IPR027543">
    <property type="entry name" value="Lon_bac"/>
</dbReference>
<comment type="similarity">
    <text evidence="10 11 14 15">Belongs to the peptidase S16 family.</text>
</comment>
<dbReference type="InterPro" id="IPR003111">
    <property type="entry name" value="Lon_prtase_N"/>
</dbReference>
<keyword evidence="3 10" id="KW-0645">Protease</keyword>
<dbReference type="Proteomes" id="UP000245962">
    <property type="component" value="Unassembled WGS sequence"/>
</dbReference>
<feature type="domain" description="Lon N-terminal" evidence="17">
    <location>
        <begin position="44"/>
        <end position="239"/>
    </location>
</feature>
<dbReference type="InterPro" id="IPR004815">
    <property type="entry name" value="Lon_bac/euk-typ"/>
</dbReference>
<dbReference type="InterPro" id="IPR054594">
    <property type="entry name" value="Lon_lid"/>
</dbReference>
<evidence type="ECO:0000313" key="19">
    <source>
        <dbReference type="Proteomes" id="UP000245962"/>
    </source>
</evidence>